<feature type="region of interest" description="Disordered" evidence="1">
    <location>
        <begin position="1"/>
        <end position="29"/>
    </location>
</feature>
<feature type="compositionally biased region" description="Basic and acidic residues" evidence="1">
    <location>
        <begin position="115"/>
        <end position="124"/>
    </location>
</feature>
<dbReference type="AlphaFoldDB" id="A0A6A5KN35"/>
<gene>
    <name evidence="2" type="ORF">BDW02DRAFT_313520</name>
</gene>
<evidence type="ECO:0000256" key="1">
    <source>
        <dbReference type="SAM" id="MobiDB-lite"/>
    </source>
</evidence>
<feature type="compositionally biased region" description="Acidic residues" evidence="1">
    <location>
        <begin position="358"/>
        <end position="378"/>
    </location>
</feature>
<dbReference type="EMBL" id="ML975294">
    <property type="protein sequence ID" value="KAF1834953.1"/>
    <property type="molecule type" value="Genomic_DNA"/>
</dbReference>
<feature type="compositionally biased region" description="Low complexity" evidence="1">
    <location>
        <begin position="283"/>
        <end position="293"/>
    </location>
</feature>
<dbReference type="Proteomes" id="UP000800040">
    <property type="component" value="Unassembled WGS sequence"/>
</dbReference>
<feature type="compositionally biased region" description="Basic and acidic residues" evidence="1">
    <location>
        <begin position="199"/>
        <end position="229"/>
    </location>
</feature>
<keyword evidence="3" id="KW-1185">Reference proteome</keyword>
<feature type="region of interest" description="Disordered" evidence="1">
    <location>
        <begin position="105"/>
        <end position="229"/>
    </location>
</feature>
<proteinExistence type="predicted"/>
<feature type="compositionally biased region" description="Acidic residues" evidence="1">
    <location>
        <begin position="395"/>
        <end position="406"/>
    </location>
</feature>
<feature type="compositionally biased region" description="Polar residues" evidence="1">
    <location>
        <begin position="150"/>
        <end position="170"/>
    </location>
</feature>
<evidence type="ECO:0000313" key="3">
    <source>
        <dbReference type="Proteomes" id="UP000800040"/>
    </source>
</evidence>
<protein>
    <submittedName>
        <fullName evidence="2">Uncharacterized protein</fullName>
    </submittedName>
</protein>
<evidence type="ECO:0000313" key="2">
    <source>
        <dbReference type="EMBL" id="KAF1834953.1"/>
    </source>
</evidence>
<feature type="compositionally biased region" description="Basic and acidic residues" evidence="1">
    <location>
        <begin position="254"/>
        <end position="270"/>
    </location>
</feature>
<feature type="region of interest" description="Disordered" evidence="1">
    <location>
        <begin position="242"/>
        <end position="452"/>
    </location>
</feature>
<accession>A0A6A5KN35</accession>
<feature type="compositionally biased region" description="Polar residues" evidence="1">
    <location>
        <begin position="329"/>
        <end position="340"/>
    </location>
</feature>
<feature type="compositionally biased region" description="Gly residues" evidence="1">
    <location>
        <begin position="438"/>
        <end position="452"/>
    </location>
</feature>
<reference evidence="2" key="1">
    <citation type="submission" date="2020-01" db="EMBL/GenBank/DDBJ databases">
        <authorList>
            <consortium name="DOE Joint Genome Institute"/>
            <person name="Haridas S."/>
            <person name="Albert R."/>
            <person name="Binder M."/>
            <person name="Bloem J."/>
            <person name="Labutti K."/>
            <person name="Salamov A."/>
            <person name="Andreopoulos B."/>
            <person name="Baker S.E."/>
            <person name="Barry K."/>
            <person name="Bills G."/>
            <person name="Bluhm B.H."/>
            <person name="Cannon C."/>
            <person name="Castanera R."/>
            <person name="Culley D.E."/>
            <person name="Daum C."/>
            <person name="Ezra D."/>
            <person name="Gonzalez J.B."/>
            <person name="Henrissat B."/>
            <person name="Kuo A."/>
            <person name="Liang C."/>
            <person name="Lipzen A."/>
            <person name="Lutzoni F."/>
            <person name="Magnuson J."/>
            <person name="Mondo S."/>
            <person name="Nolan M."/>
            <person name="Ohm R."/>
            <person name="Pangilinan J."/>
            <person name="Park H.-J."/>
            <person name="Ramirez L."/>
            <person name="Alfaro M."/>
            <person name="Sun H."/>
            <person name="Tritt A."/>
            <person name="Yoshinaga Y."/>
            <person name="Zwiers L.-H."/>
            <person name="Turgeon B.G."/>
            <person name="Goodwin S.B."/>
            <person name="Spatafora J.W."/>
            <person name="Crous P.W."/>
            <person name="Grigoriev I.V."/>
        </authorList>
    </citation>
    <scope>NUCLEOTIDE SEQUENCE</scope>
    <source>
        <strain evidence="2">P77</strain>
    </source>
</reference>
<name>A0A6A5KN35_9PLEO</name>
<sequence>MMSTRQYDGDRYNHRYHKARRNNDQPHSQKYYEHAYSSDYISRPTYSDSDHILAQSQPNTRRSSTPSDYDYWDCSPVSDYDYRDRFTSSDYISAPMQSNSDYILPETPPSTHYHANRDLNDGYDNRYINQPRRSRSPVYPQDKHSRSHTKYYSSTVPYPHTRTPNTNNPYTDFHKRRAPVYAQQDMHTRPNTNYYSDCPPREREEKSNYTRIQERGRSHNKHDLKTPWEKDYDATHARYERADSIGSNASDIQYSDRHPSKQQREEKEENYYSDSESDILSRHTTNSHPSIHTPSPPPYDPSSPQQGSDYASIPPSPLSKADTRRHLYTTASTSSDNDNGIPQGEDYQESDTASTSSDSDDNGIAEGSDYLESEDEGDDAKSDVCDDNGVAEGSDYMESESGDGDADSVGGSDVCERRGGLEWESDGEVEGGREECVGGRGFAGGYGYGYGD</sequence>
<organism evidence="2 3">
    <name type="scientific">Decorospora gaudefroyi</name>
    <dbReference type="NCBI Taxonomy" id="184978"/>
    <lineage>
        <taxon>Eukaryota</taxon>
        <taxon>Fungi</taxon>
        <taxon>Dikarya</taxon>
        <taxon>Ascomycota</taxon>
        <taxon>Pezizomycotina</taxon>
        <taxon>Dothideomycetes</taxon>
        <taxon>Pleosporomycetidae</taxon>
        <taxon>Pleosporales</taxon>
        <taxon>Pleosporineae</taxon>
        <taxon>Pleosporaceae</taxon>
        <taxon>Decorospora</taxon>
    </lineage>
</organism>